<keyword evidence="2" id="KW-1185">Reference proteome</keyword>
<name>L9X556_9EURY</name>
<dbReference type="Gene3D" id="3.40.630.30">
    <property type="match status" value="1"/>
</dbReference>
<dbReference type="AlphaFoldDB" id="L9X556"/>
<dbReference type="Proteomes" id="UP000011688">
    <property type="component" value="Unassembled WGS sequence"/>
</dbReference>
<sequence length="57" mass="6502">MFGELRQAGHEGDWLAVMAENDLARSFYDAHGFERHEKRTVDLAGQSVDDLVLVREL</sequence>
<comment type="caution">
    <text evidence="1">The sequence shown here is derived from an EMBL/GenBank/DDBJ whole genome shotgun (WGS) entry which is preliminary data.</text>
</comment>
<dbReference type="SUPFAM" id="SSF55729">
    <property type="entry name" value="Acyl-CoA N-acyltransferases (Nat)"/>
    <property type="match status" value="1"/>
</dbReference>
<protein>
    <recommendedName>
        <fullName evidence="3">N-acetyltransferase GCN5</fullName>
    </recommendedName>
</protein>
<dbReference type="InterPro" id="IPR016181">
    <property type="entry name" value="Acyl_CoA_acyltransferase"/>
</dbReference>
<evidence type="ECO:0000313" key="1">
    <source>
        <dbReference type="EMBL" id="ELY56835.1"/>
    </source>
</evidence>
<reference evidence="1 2" key="1">
    <citation type="journal article" date="2014" name="PLoS Genet.">
        <title>Phylogenetically driven sequencing of extremely halophilic archaea reveals strategies for static and dynamic osmo-response.</title>
        <authorList>
            <person name="Becker E.A."/>
            <person name="Seitzer P.M."/>
            <person name="Tritt A."/>
            <person name="Larsen D."/>
            <person name="Krusor M."/>
            <person name="Yao A.I."/>
            <person name="Wu D."/>
            <person name="Madern D."/>
            <person name="Eisen J.A."/>
            <person name="Darling A.E."/>
            <person name="Facciotti M.T."/>
        </authorList>
    </citation>
    <scope>NUCLEOTIDE SEQUENCE [LARGE SCALE GENOMIC DNA]</scope>
    <source>
        <strain evidence="1 2">DSM 10524</strain>
    </source>
</reference>
<gene>
    <name evidence="1" type="ORF">C491_12550</name>
</gene>
<organism evidence="1 2">
    <name type="scientific">Natronococcus amylolyticus DSM 10524</name>
    <dbReference type="NCBI Taxonomy" id="1227497"/>
    <lineage>
        <taxon>Archaea</taxon>
        <taxon>Methanobacteriati</taxon>
        <taxon>Methanobacteriota</taxon>
        <taxon>Stenosarchaea group</taxon>
        <taxon>Halobacteria</taxon>
        <taxon>Halobacteriales</taxon>
        <taxon>Natrialbaceae</taxon>
        <taxon>Natronococcus</taxon>
    </lineage>
</organism>
<evidence type="ECO:0008006" key="3">
    <source>
        <dbReference type="Google" id="ProtNLM"/>
    </source>
</evidence>
<evidence type="ECO:0000313" key="2">
    <source>
        <dbReference type="Proteomes" id="UP000011688"/>
    </source>
</evidence>
<proteinExistence type="predicted"/>
<accession>L9X556</accession>
<dbReference type="EMBL" id="AOIB01000026">
    <property type="protein sequence ID" value="ELY56835.1"/>
    <property type="molecule type" value="Genomic_DNA"/>
</dbReference>